<accession>A0ABW3ABC1</accession>
<reference evidence="2" key="1">
    <citation type="journal article" date="2019" name="Int. J. Syst. Evol. Microbiol.">
        <title>The Global Catalogue of Microorganisms (GCM) 10K type strain sequencing project: providing services to taxonomists for standard genome sequencing and annotation.</title>
        <authorList>
            <consortium name="The Broad Institute Genomics Platform"/>
            <consortium name="The Broad Institute Genome Sequencing Center for Infectious Disease"/>
            <person name="Wu L."/>
            <person name="Ma J."/>
        </authorList>
    </citation>
    <scope>NUCLEOTIDE SEQUENCE [LARGE SCALE GENOMIC DNA]</scope>
    <source>
        <strain evidence="2">JCM 32148</strain>
    </source>
</reference>
<evidence type="ECO:0000313" key="2">
    <source>
        <dbReference type="Proteomes" id="UP001597053"/>
    </source>
</evidence>
<protein>
    <submittedName>
        <fullName evidence="1">FAD-dependent oxidoreductase</fullName>
    </submittedName>
</protein>
<proteinExistence type="predicted"/>
<keyword evidence="2" id="KW-1185">Reference proteome</keyword>
<feature type="non-terminal residue" evidence="1">
    <location>
        <position position="1"/>
    </location>
</feature>
<evidence type="ECO:0000313" key="1">
    <source>
        <dbReference type="EMBL" id="MFD0787934.1"/>
    </source>
</evidence>
<organism evidence="1 2">
    <name type="scientific">Micromonospora azadirachtae</name>
    <dbReference type="NCBI Taxonomy" id="1970735"/>
    <lineage>
        <taxon>Bacteria</taxon>
        <taxon>Bacillati</taxon>
        <taxon>Actinomycetota</taxon>
        <taxon>Actinomycetes</taxon>
        <taxon>Micromonosporales</taxon>
        <taxon>Micromonosporaceae</taxon>
        <taxon>Micromonospora</taxon>
    </lineage>
</organism>
<sequence length="70" mass="7609">VGGPYPRAYRLRSWASRQIVAATVTDVAVARRFNQVVSMRAHPNSLITPGVILGALRANRRARSAAQTAH</sequence>
<dbReference type="Proteomes" id="UP001597053">
    <property type="component" value="Unassembled WGS sequence"/>
</dbReference>
<name>A0ABW3ABC1_9ACTN</name>
<gene>
    <name evidence="1" type="ORF">ACFQZ8_28840</name>
</gene>
<dbReference type="EMBL" id="JBHTHM010002367">
    <property type="protein sequence ID" value="MFD0787934.1"/>
    <property type="molecule type" value="Genomic_DNA"/>
</dbReference>
<comment type="caution">
    <text evidence="1">The sequence shown here is derived from an EMBL/GenBank/DDBJ whole genome shotgun (WGS) entry which is preliminary data.</text>
</comment>